<sequence>MSHSLSFTEQCPSRCNFGMLHTWKVPYRSPSTEFAKPLSLKRLLDCYQLCSKSAAGRTLAYMP</sequence>
<reference evidence="2" key="1">
    <citation type="submission" date="2017-02" db="UniProtKB">
        <authorList>
            <consortium name="WormBaseParasite"/>
        </authorList>
    </citation>
    <scope>IDENTIFICATION</scope>
</reference>
<name>A0A0M3HVE1_ASCLU</name>
<dbReference type="AlphaFoldDB" id="A0A0M3HVE1"/>
<organism evidence="1 2">
    <name type="scientific">Ascaris lumbricoides</name>
    <name type="common">Giant roundworm</name>
    <dbReference type="NCBI Taxonomy" id="6252"/>
    <lineage>
        <taxon>Eukaryota</taxon>
        <taxon>Metazoa</taxon>
        <taxon>Ecdysozoa</taxon>
        <taxon>Nematoda</taxon>
        <taxon>Chromadorea</taxon>
        <taxon>Rhabditida</taxon>
        <taxon>Spirurina</taxon>
        <taxon>Ascaridomorpha</taxon>
        <taxon>Ascaridoidea</taxon>
        <taxon>Ascarididae</taxon>
        <taxon>Ascaris</taxon>
    </lineage>
</organism>
<accession>A0A0M3HVE1</accession>
<proteinExistence type="predicted"/>
<keyword evidence="1" id="KW-1185">Reference proteome</keyword>
<protein>
    <submittedName>
        <fullName evidence="2">Uncharacterized protein</fullName>
    </submittedName>
</protein>
<evidence type="ECO:0000313" key="1">
    <source>
        <dbReference type="Proteomes" id="UP000036681"/>
    </source>
</evidence>
<dbReference type="Proteomes" id="UP000036681">
    <property type="component" value="Unplaced"/>
</dbReference>
<evidence type="ECO:0000313" key="2">
    <source>
        <dbReference type="WBParaSite" id="ALUE_0000690301-mRNA-1"/>
    </source>
</evidence>
<dbReference type="WBParaSite" id="ALUE_0000690301-mRNA-1">
    <property type="protein sequence ID" value="ALUE_0000690301-mRNA-1"/>
    <property type="gene ID" value="ALUE_0000690301"/>
</dbReference>